<keyword evidence="4" id="KW-0472">Membrane</keyword>
<comment type="caution">
    <text evidence="6">The sequence shown here is derived from an EMBL/GenBank/DDBJ whole genome shotgun (WGS) entry which is preliminary data.</text>
</comment>
<proteinExistence type="predicted"/>
<dbReference type="SMART" id="SM00326">
    <property type="entry name" value="SH3"/>
    <property type="match status" value="1"/>
</dbReference>
<dbReference type="Pfam" id="PF14604">
    <property type="entry name" value="SH3_9"/>
    <property type="match status" value="1"/>
</dbReference>
<feature type="transmembrane region" description="Helical" evidence="4">
    <location>
        <begin position="186"/>
        <end position="213"/>
    </location>
</feature>
<dbReference type="SUPFAM" id="SSF50044">
    <property type="entry name" value="SH3-domain"/>
    <property type="match status" value="1"/>
</dbReference>
<evidence type="ECO:0000256" key="4">
    <source>
        <dbReference type="SAM" id="Phobius"/>
    </source>
</evidence>
<feature type="compositionally biased region" description="Polar residues" evidence="3">
    <location>
        <begin position="288"/>
        <end position="300"/>
    </location>
</feature>
<protein>
    <submittedName>
        <fullName evidence="6">2304_t:CDS:1</fullName>
    </submittedName>
</protein>
<keyword evidence="4" id="KW-1133">Transmembrane helix</keyword>
<dbReference type="AlphaFoldDB" id="A0A9N9GG59"/>
<dbReference type="EMBL" id="CAJVPZ010008644">
    <property type="protein sequence ID" value="CAG8600132.1"/>
    <property type="molecule type" value="Genomic_DNA"/>
</dbReference>
<name>A0A9N9GG59_9GLOM</name>
<evidence type="ECO:0000256" key="3">
    <source>
        <dbReference type="SAM" id="MobiDB-lite"/>
    </source>
</evidence>
<evidence type="ECO:0000313" key="7">
    <source>
        <dbReference type="Proteomes" id="UP000789396"/>
    </source>
</evidence>
<organism evidence="6 7">
    <name type="scientific">Racocetra fulgida</name>
    <dbReference type="NCBI Taxonomy" id="60492"/>
    <lineage>
        <taxon>Eukaryota</taxon>
        <taxon>Fungi</taxon>
        <taxon>Fungi incertae sedis</taxon>
        <taxon>Mucoromycota</taxon>
        <taxon>Glomeromycotina</taxon>
        <taxon>Glomeromycetes</taxon>
        <taxon>Diversisporales</taxon>
        <taxon>Gigasporaceae</taxon>
        <taxon>Racocetra</taxon>
    </lineage>
</organism>
<dbReference type="Proteomes" id="UP000789396">
    <property type="component" value="Unassembled WGS sequence"/>
</dbReference>
<accession>A0A9N9GG59</accession>
<keyword evidence="4" id="KW-0812">Transmembrane</keyword>
<dbReference type="Gene3D" id="2.30.30.40">
    <property type="entry name" value="SH3 Domains"/>
    <property type="match status" value="1"/>
</dbReference>
<feature type="compositionally biased region" description="Polar residues" evidence="3">
    <location>
        <begin position="451"/>
        <end position="462"/>
    </location>
</feature>
<sequence length="477" mass="49940">MPPCLSLDQSTTCPAFANYSISSEIITASDETGQSFAWLSAASNVSQFDSLLRSYVNEQYISWRYNQSLGCSNTNTSMYARYTYTMICAELVEFSLSRQCSNSITAITGQPVKSLCNSTCASHASSVLAIAYDPTVCPPPNNTGLQSLVNLIKWCGNESNVDSNNSTCISGDLNEPNCDSNNQPSLAITMLIAIFASIFGAFLLFSIIFCCFIKKSKIRKKNGVAGGPDSGDDGGETGIATKSIPSYSPAPFYSRPPGGGDFDQSSENLRYSDLVSPGTTVGGGSDTGARQKSVSINDSAPRSIPERTSLILPVSSDSVISAEPERVTVVYKYDASLADELDISPNDVIDIAQKFDDGWAVGVNRNTGKAGAFPMVCVSPAGNVSSGNTNNGADQFGGSGYSGIIGNNGGDENNTEQSVTLESSEHSGILRNSYSSGTGGGTMVTPDISRRVSSGVTSSLSPLPSDGGETPPPGDNV</sequence>
<feature type="region of interest" description="Disordered" evidence="3">
    <location>
        <begin position="403"/>
        <end position="477"/>
    </location>
</feature>
<gene>
    <name evidence="6" type="ORF">RFULGI_LOCUS6569</name>
</gene>
<keyword evidence="1 2" id="KW-0728">SH3 domain</keyword>
<evidence type="ECO:0000313" key="6">
    <source>
        <dbReference type="EMBL" id="CAG8600132.1"/>
    </source>
</evidence>
<dbReference type="InterPro" id="IPR036028">
    <property type="entry name" value="SH3-like_dom_sf"/>
</dbReference>
<dbReference type="InterPro" id="IPR001452">
    <property type="entry name" value="SH3_domain"/>
</dbReference>
<dbReference type="PROSITE" id="PS50002">
    <property type="entry name" value="SH3"/>
    <property type="match status" value="1"/>
</dbReference>
<evidence type="ECO:0000259" key="5">
    <source>
        <dbReference type="PROSITE" id="PS50002"/>
    </source>
</evidence>
<evidence type="ECO:0000256" key="2">
    <source>
        <dbReference type="PROSITE-ProRule" id="PRU00192"/>
    </source>
</evidence>
<reference evidence="6" key="1">
    <citation type="submission" date="2021-06" db="EMBL/GenBank/DDBJ databases">
        <authorList>
            <person name="Kallberg Y."/>
            <person name="Tangrot J."/>
            <person name="Rosling A."/>
        </authorList>
    </citation>
    <scope>NUCLEOTIDE SEQUENCE</scope>
    <source>
        <strain evidence="6">IN212</strain>
    </source>
</reference>
<feature type="region of interest" description="Disordered" evidence="3">
    <location>
        <begin position="221"/>
        <end position="301"/>
    </location>
</feature>
<evidence type="ECO:0000256" key="1">
    <source>
        <dbReference type="ARBA" id="ARBA00022443"/>
    </source>
</evidence>
<keyword evidence="7" id="KW-1185">Reference proteome</keyword>
<dbReference type="OrthoDB" id="5340910at2759"/>
<feature type="domain" description="SH3" evidence="5">
    <location>
        <begin position="322"/>
        <end position="383"/>
    </location>
</feature>